<reference evidence="1" key="1">
    <citation type="journal article" date="2018" name="Nat. Plants">
        <title>Whole-genome landscape of Medicago truncatula symbiotic genes.</title>
        <authorList>
            <person name="Pecrix Y."/>
            <person name="Gamas P."/>
            <person name="Carrere S."/>
        </authorList>
    </citation>
    <scope>NUCLEOTIDE SEQUENCE</scope>
    <source>
        <tissue evidence="1">Leaves</tissue>
    </source>
</reference>
<organism evidence="1">
    <name type="scientific">Medicago truncatula</name>
    <name type="common">Barrel medic</name>
    <name type="synonym">Medicago tribuloides</name>
    <dbReference type="NCBI Taxonomy" id="3880"/>
    <lineage>
        <taxon>Eukaryota</taxon>
        <taxon>Viridiplantae</taxon>
        <taxon>Streptophyta</taxon>
        <taxon>Embryophyta</taxon>
        <taxon>Tracheophyta</taxon>
        <taxon>Spermatophyta</taxon>
        <taxon>Magnoliopsida</taxon>
        <taxon>eudicotyledons</taxon>
        <taxon>Gunneridae</taxon>
        <taxon>Pentapetalae</taxon>
        <taxon>rosids</taxon>
        <taxon>fabids</taxon>
        <taxon>Fabales</taxon>
        <taxon>Fabaceae</taxon>
        <taxon>Papilionoideae</taxon>
        <taxon>50 kb inversion clade</taxon>
        <taxon>NPAAA clade</taxon>
        <taxon>Hologalegina</taxon>
        <taxon>IRL clade</taxon>
        <taxon>Trifolieae</taxon>
        <taxon>Medicago</taxon>
    </lineage>
</organism>
<dbReference type="EMBL" id="PSQE01000003">
    <property type="protein sequence ID" value="RHN70045.1"/>
    <property type="molecule type" value="Genomic_DNA"/>
</dbReference>
<evidence type="ECO:0000313" key="1">
    <source>
        <dbReference type="EMBL" id="RHN70045.1"/>
    </source>
</evidence>
<comment type="caution">
    <text evidence="1">The sequence shown here is derived from an EMBL/GenBank/DDBJ whole genome shotgun (WGS) entry which is preliminary data.</text>
</comment>
<gene>
    <name evidence="1" type="ORF">MtrunA17_Chr3g0131311</name>
</gene>
<protein>
    <submittedName>
        <fullName evidence="1">Uncharacterized protein</fullName>
    </submittedName>
</protein>
<name>A0A396J0Z4_MEDTR</name>
<accession>A0A396J0Z4</accession>
<sequence length="49" mass="5675">MVKDEKENGILSLFFWVKDKKENAPLVPWFLGLESSHVVYNGSGCVYWI</sequence>
<dbReference type="AlphaFoldDB" id="A0A396J0Z4"/>
<dbReference type="Gramene" id="rna18585">
    <property type="protein sequence ID" value="RHN70045.1"/>
    <property type="gene ID" value="gene18585"/>
</dbReference>
<proteinExistence type="predicted"/>
<dbReference type="Proteomes" id="UP000265566">
    <property type="component" value="Chromosome 3"/>
</dbReference>